<organism evidence="1 2">
    <name type="scientific">Ectocarpus siliculosus</name>
    <name type="common">Brown alga</name>
    <name type="synonym">Conferva siliculosa</name>
    <dbReference type="NCBI Taxonomy" id="2880"/>
    <lineage>
        <taxon>Eukaryota</taxon>
        <taxon>Sar</taxon>
        <taxon>Stramenopiles</taxon>
        <taxon>Ochrophyta</taxon>
        <taxon>PX clade</taxon>
        <taxon>Phaeophyceae</taxon>
        <taxon>Ectocarpales</taxon>
        <taxon>Ectocarpaceae</taxon>
        <taxon>Ectocarpus</taxon>
    </lineage>
</organism>
<dbReference type="EMBL" id="FN648691">
    <property type="protein sequence ID" value="CBJ33443.1"/>
    <property type="molecule type" value="Genomic_DNA"/>
</dbReference>
<dbReference type="InParanoid" id="D7G2T9"/>
<reference evidence="1 2" key="1">
    <citation type="journal article" date="2010" name="Nature">
        <title>The Ectocarpus genome and the independent evolution of multicellularity in brown algae.</title>
        <authorList>
            <person name="Cock J.M."/>
            <person name="Sterck L."/>
            <person name="Rouze P."/>
            <person name="Scornet D."/>
            <person name="Allen A.E."/>
            <person name="Amoutzias G."/>
            <person name="Anthouard V."/>
            <person name="Artiguenave F."/>
            <person name="Aury J.M."/>
            <person name="Badger J.H."/>
            <person name="Beszteri B."/>
            <person name="Billiau K."/>
            <person name="Bonnet E."/>
            <person name="Bothwell J.H."/>
            <person name="Bowler C."/>
            <person name="Boyen C."/>
            <person name="Brownlee C."/>
            <person name="Carrano C.J."/>
            <person name="Charrier B."/>
            <person name="Cho G.Y."/>
            <person name="Coelho S.M."/>
            <person name="Collen J."/>
            <person name="Corre E."/>
            <person name="Da Silva C."/>
            <person name="Delage L."/>
            <person name="Delaroque N."/>
            <person name="Dittami S.M."/>
            <person name="Doulbeau S."/>
            <person name="Elias M."/>
            <person name="Farnham G."/>
            <person name="Gachon C.M."/>
            <person name="Gschloessl B."/>
            <person name="Heesch S."/>
            <person name="Jabbari K."/>
            <person name="Jubin C."/>
            <person name="Kawai H."/>
            <person name="Kimura K."/>
            <person name="Kloareg B."/>
            <person name="Kupper F.C."/>
            <person name="Lang D."/>
            <person name="Le Bail A."/>
            <person name="Leblanc C."/>
            <person name="Lerouge P."/>
            <person name="Lohr M."/>
            <person name="Lopez P.J."/>
            <person name="Martens C."/>
            <person name="Maumus F."/>
            <person name="Michel G."/>
            <person name="Miranda-Saavedra D."/>
            <person name="Morales J."/>
            <person name="Moreau H."/>
            <person name="Motomura T."/>
            <person name="Nagasato C."/>
            <person name="Napoli C.A."/>
            <person name="Nelson D.R."/>
            <person name="Nyvall-Collen P."/>
            <person name="Peters A.F."/>
            <person name="Pommier C."/>
            <person name="Potin P."/>
            <person name="Poulain J."/>
            <person name="Quesneville H."/>
            <person name="Read B."/>
            <person name="Rensing S.A."/>
            <person name="Ritter A."/>
            <person name="Rousvoal S."/>
            <person name="Samanta M."/>
            <person name="Samson G."/>
            <person name="Schroeder D.C."/>
            <person name="Segurens B."/>
            <person name="Strittmatter M."/>
            <person name="Tonon T."/>
            <person name="Tregear J.W."/>
            <person name="Valentin K."/>
            <person name="von Dassow P."/>
            <person name="Yamagishi T."/>
            <person name="Van de Peer Y."/>
            <person name="Wincker P."/>
        </authorList>
    </citation>
    <scope>NUCLEOTIDE SEQUENCE [LARGE SCALE GENOMIC DNA]</scope>
    <source>
        <strain evidence="2">Ec32 / CCAP1310/4</strain>
    </source>
</reference>
<gene>
    <name evidence="1" type="ORF">Esi_0485_0011</name>
</gene>
<dbReference type="AlphaFoldDB" id="D7G2T9"/>
<keyword evidence="2" id="KW-1185">Reference proteome</keyword>
<protein>
    <submittedName>
        <fullName evidence="1">Uncharacterized protein</fullName>
    </submittedName>
</protein>
<dbReference type="Proteomes" id="UP000002630">
    <property type="component" value="Linkage Group LG26"/>
</dbReference>
<evidence type="ECO:0000313" key="1">
    <source>
        <dbReference type="EMBL" id="CBJ33443.1"/>
    </source>
</evidence>
<dbReference type="EMBL" id="FN649751">
    <property type="protein sequence ID" value="CBJ33443.1"/>
    <property type="molecule type" value="Genomic_DNA"/>
</dbReference>
<name>D7G2T9_ECTSI</name>
<sequence length="59" mass="6853">MATGAARRMMSRRADLEGKTMLEANLFRRFLITDRFRSLRSLREKVQAMMDTLCPCGLE</sequence>
<accession>D7G2T9</accession>
<evidence type="ECO:0000313" key="2">
    <source>
        <dbReference type="Proteomes" id="UP000002630"/>
    </source>
</evidence>
<proteinExistence type="predicted"/>